<dbReference type="InterPro" id="IPR012337">
    <property type="entry name" value="RNaseH-like_sf"/>
</dbReference>
<organism evidence="3 4">
    <name type="scientific">Vicia faba</name>
    <name type="common">Broad bean</name>
    <name type="synonym">Faba vulgaris</name>
    <dbReference type="NCBI Taxonomy" id="3906"/>
    <lineage>
        <taxon>Eukaryota</taxon>
        <taxon>Viridiplantae</taxon>
        <taxon>Streptophyta</taxon>
        <taxon>Embryophyta</taxon>
        <taxon>Tracheophyta</taxon>
        <taxon>Spermatophyta</taxon>
        <taxon>Magnoliopsida</taxon>
        <taxon>eudicotyledons</taxon>
        <taxon>Gunneridae</taxon>
        <taxon>Pentapetalae</taxon>
        <taxon>rosids</taxon>
        <taxon>fabids</taxon>
        <taxon>Fabales</taxon>
        <taxon>Fabaceae</taxon>
        <taxon>Papilionoideae</taxon>
        <taxon>50 kb inversion clade</taxon>
        <taxon>NPAAA clade</taxon>
        <taxon>Hologalegina</taxon>
        <taxon>IRL clade</taxon>
        <taxon>Fabeae</taxon>
        <taxon>Vicia</taxon>
    </lineage>
</organism>
<feature type="region of interest" description="Disordered" evidence="1">
    <location>
        <begin position="299"/>
        <end position="339"/>
    </location>
</feature>
<evidence type="ECO:0000313" key="4">
    <source>
        <dbReference type="Proteomes" id="UP001157006"/>
    </source>
</evidence>
<dbReference type="EMBL" id="OX451739">
    <property type="protein sequence ID" value="CAI8606732.1"/>
    <property type="molecule type" value="Genomic_DNA"/>
</dbReference>
<dbReference type="AlphaFoldDB" id="A0AAV1ABC5"/>
<dbReference type="Pfam" id="PF25597">
    <property type="entry name" value="SH3_retrovirus"/>
    <property type="match status" value="1"/>
</dbReference>
<accession>A0AAV1ABC5</accession>
<gene>
    <name evidence="3" type="ORF">VFH_IV004640</name>
</gene>
<dbReference type="InterPro" id="IPR057670">
    <property type="entry name" value="SH3_retrovirus"/>
</dbReference>
<keyword evidence="4" id="KW-1185">Reference proteome</keyword>
<dbReference type="SUPFAM" id="SSF53098">
    <property type="entry name" value="Ribonuclease H-like"/>
    <property type="match status" value="1"/>
</dbReference>
<dbReference type="PANTHER" id="PTHR11439">
    <property type="entry name" value="GAG-POL-RELATED RETROTRANSPOSON"/>
    <property type="match status" value="1"/>
</dbReference>
<evidence type="ECO:0000313" key="3">
    <source>
        <dbReference type="EMBL" id="CAI8606732.1"/>
    </source>
</evidence>
<feature type="domain" description="Retroviral polymerase SH3-like" evidence="2">
    <location>
        <begin position="218"/>
        <end position="279"/>
    </location>
</feature>
<proteinExistence type="predicted"/>
<dbReference type="PANTHER" id="PTHR11439:SF470">
    <property type="entry name" value="CYSTEINE-RICH RLK (RECEPTOR-LIKE PROTEIN KINASE) 8"/>
    <property type="match status" value="1"/>
</dbReference>
<name>A0AAV1ABC5_VICFA</name>
<evidence type="ECO:0000256" key="1">
    <source>
        <dbReference type="SAM" id="MobiDB-lite"/>
    </source>
</evidence>
<protein>
    <recommendedName>
        <fullName evidence="2">Retroviral polymerase SH3-like domain-containing protein</fullName>
    </recommendedName>
</protein>
<sequence length="508" mass="57584">MRSSGGDIENPVMTGLSKEQWKTLVEMLNTSKVTSNESMTCKTKLNAWIIDSGASNHMTRIIQHLCNVKEDRTSKMLIGAGERRDGLYLFWEVLKVKANKLVSNCNGSSVGELKNKVCDTCQRAKQTRETFSLSNKQDSDIFDLIHCDLWGGAYRTPSSCCASYFLTIVDDCSRAGERVLTAGYLINRTPSSILKGKSPYEILHGHAPCYTHLRVFGSLCFARNQHTNGDKFATRSRRCVFVGYPYGQKGWRVYDLESRELFVSRDVIFSENQFPFHEIEKQKDDVRTNRTMLELPITEEDDMENKNKEDGEESTDAVTDPIHIQTQTSHDENENESLGRGCRVKYPFTQLQDYVTNTVHKLSPLPCSSAQSHASVGLLGAKPAPTPLEQNHRLSLATGPLLSNPKKYRRLVGRLIYLCFTRPELSYCVHILSQFMHEPRTDHWEVALRVVRFLKGNPGQGIFLSQQCDLQLHGWCDSDWASCPLTRRSVTGWLVQLGDSPISWKTKK</sequence>
<reference evidence="3 4" key="1">
    <citation type="submission" date="2023-01" db="EMBL/GenBank/DDBJ databases">
        <authorList>
            <person name="Kreplak J."/>
        </authorList>
    </citation>
    <scope>NUCLEOTIDE SEQUENCE [LARGE SCALE GENOMIC DNA]</scope>
</reference>
<evidence type="ECO:0000259" key="2">
    <source>
        <dbReference type="Pfam" id="PF25597"/>
    </source>
</evidence>
<dbReference type="Proteomes" id="UP001157006">
    <property type="component" value="Chromosome 4"/>
</dbReference>